<organism evidence="2 3">
    <name type="scientific">Elysia crispata</name>
    <name type="common">lettuce slug</name>
    <dbReference type="NCBI Taxonomy" id="231223"/>
    <lineage>
        <taxon>Eukaryota</taxon>
        <taxon>Metazoa</taxon>
        <taxon>Spiralia</taxon>
        <taxon>Lophotrochozoa</taxon>
        <taxon>Mollusca</taxon>
        <taxon>Gastropoda</taxon>
        <taxon>Heterobranchia</taxon>
        <taxon>Euthyneura</taxon>
        <taxon>Panpulmonata</taxon>
        <taxon>Sacoglossa</taxon>
        <taxon>Placobranchoidea</taxon>
        <taxon>Plakobranchidae</taxon>
        <taxon>Elysia</taxon>
    </lineage>
</organism>
<keyword evidence="1" id="KW-0472">Membrane</keyword>
<accession>A0AAE1A787</accession>
<evidence type="ECO:0000313" key="2">
    <source>
        <dbReference type="EMBL" id="KAK3782555.1"/>
    </source>
</evidence>
<protein>
    <submittedName>
        <fullName evidence="2">Uncharacterized protein</fullName>
    </submittedName>
</protein>
<reference evidence="2" key="1">
    <citation type="journal article" date="2023" name="G3 (Bethesda)">
        <title>A reference genome for the long-term kleptoplast-retaining sea slug Elysia crispata morphotype clarki.</title>
        <authorList>
            <person name="Eastman K.E."/>
            <person name="Pendleton A.L."/>
            <person name="Shaikh M.A."/>
            <person name="Suttiyut T."/>
            <person name="Ogas R."/>
            <person name="Tomko P."/>
            <person name="Gavelis G."/>
            <person name="Widhalm J.R."/>
            <person name="Wisecaver J.H."/>
        </authorList>
    </citation>
    <scope>NUCLEOTIDE SEQUENCE</scope>
    <source>
        <strain evidence="2">ECLA1</strain>
    </source>
</reference>
<feature type="transmembrane region" description="Helical" evidence="1">
    <location>
        <begin position="168"/>
        <end position="186"/>
    </location>
</feature>
<comment type="caution">
    <text evidence="2">The sequence shown here is derived from an EMBL/GenBank/DDBJ whole genome shotgun (WGS) entry which is preliminary data.</text>
</comment>
<dbReference type="Proteomes" id="UP001283361">
    <property type="component" value="Unassembled WGS sequence"/>
</dbReference>
<sequence>MRYQLFVIGDRVLREGRFVGNILRPISWKTNQEFIMKTWNKMTCFVFGRNRRQKGQTCLQDVRKIAPATSFILTSRNIPSLLLVSITSALAIFLLHFWSQSPQLSQYSFFTFGLNHLSSRNIPSLLLVSITSALVTFLLYFWSQSPQLSQYSFFTFGLNHLSSRNIPSLLLVSITSALAIFLLYFWSQSPQLSQYSFFTFGLNHLSSPEDGASRHTKDKVDLMRYDPTNIIYTFRRYANPQPKLCPSNALPTELADAQPIRRDT</sequence>
<dbReference type="EMBL" id="JAWDGP010002497">
    <property type="protein sequence ID" value="KAK3782555.1"/>
    <property type="molecule type" value="Genomic_DNA"/>
</dbReference>
<keyword evidence="3" id="KW-1185">Reference proteome</keyword>
<keyword evidence="1" id="KW-1133">Transmembrane helix</keyword>
<evidence type="ECO:0000313" key="3">
    <source>
        <dbReference type="Proteomes" id="UP001283361"/>
    </source>
</evidence>
<evidence type="ECO:0000256" key="1">
    <source>
        <dbReference type="SAM" id="Phobius"/>
    </source>
</evidence>
<proteinExistence type="predicted"/>
<feature type="transmembrane region" description="Helical" evidence="1">
    <location>
        <begin position="81"/>
        <end position="99"/>
    </location>
</feature>
<gene>
    <name evidence="2" type="ORF">RRG08_028051</name>
</gene>
<name>A0AAE1A787_9GAST</name>
<dbReference type="AlphaFoldDB" id="A0AAE1A787"/>
<feature type="transmembrane region" description="Helical" evidence="1">
    <location>
        <begin position="122"/>
        <end position="142"/>
    </location>
</feature>
<keyword evidence="1" id="KW-0812">Transmembrane</keyword>